<proteinExistence type="predicted"/>
<name>A0A2N7RY27_9MICC</name>
<dbReference type="Proteomes" id="UP000235739">
    <property type="component" value="Unassembled WGS sequence"/>
</dbReference>
<dbReference type="InterPro" id="IPR052026">
    <property type="entry name" value="ExeA_AAA_ATPase_DNA-bind"/>
</dbReference>
<dbReference type="AlphaFoldDB" id="A0A2N7RY27"/>
<reference evidence="2 3" key="1">
    <citation type="journal article" date="2017" name="Elife">
        <title>Extensive horizontal gene transfer in cheese-associated bacteria.</title>
        <authorList>
            <person name="Bonham K.S."/>
            <person name="Wolfe B.E."/>
            <person name="Dutton R.J."/>
        </authorList>
    </citation>
    <scope>NUCLEOTIDE SEQUENCE [LARGE SCALE GENOMIC DNA]</scope>
    <source>
        <strain evidence="2 3">JB182</strain>
    </source>
</reference>
<evidence type="ECO:0000313" key="3">
    <source>
        <dbReference type="Proteomes" id="UP000235739"/>
    </source>
</evidence>
<evidence type="ECO:0000313" key="2">
    <source>
        <dbReference type="EMBL" id="PMQ18787.1"/>
    </source>
</evidence>
<evidence type="ECO:0000259" key="1">
    <source>
        <dbReference type="Pfam" id="PF13401"/>
    </source>
</evidence>
<dbReference type="SUPFAM" id="SSF52540">
    <property type="entry name" value="P-loop containing nucleoside triphosphate hydrolases"/>
    <property type="match status" value="1"/>
</dbReference>
<dbReference type="GO" id="GO:0016887">
    <property type="term" value="F:ATP hydrolysis activity"/>
    <property type="evidence" value="ECO:0007669"/>
    <property type="project" value="InterPro"/>
</dbReference>
<keyword evidence="2" id="KW-0547">Nucleotide-binding</keyword>
<dbReference type="InterPro" id="IPR049945">
    <property type="entry name" value="AAA_22"/>
</dbReference>
<dbReference type="PANTHER" id="PTHR35894">
    <property type="entry name" value="GENERAL SECRETION PATHWAY PROTEIN A-RELATED"/>
    <property type="match status" value="1"/>
</dbReference>
<gene>
    <name evidence="2" type="ORF">CIK84_15435</name>
</gene>
<dbReference type="PANTHER" id="PTHR35894:SF5">
    <property type="entry name" value="MU-LIKE PROPHAGE FLUMU DNA TRANSPOSITION PROTEIN B"/>
    <property type="match status" value="1"/>
</dbReference>
<keyword evidence="2" id="KW-0067">ATP-binding</keyword>
<dbReference type="EMBL" id="PNQX01000003">
    <property type="protein sequence ID" value="PMQ18787.1"/>
    <property type="molecule type" value="Genomic_DNA"/>
</dbReference>
<dbReference type="GO" id="GO:0005524">
    <property type="term" value="F:ATP binding"/>
    <property type="evidence" value="ECO:0007669"/>
    <property type="project" value="UniProtKB-KW"/>
</dbReference>
<protein>
    <submittedName>
        <fullName evidence="2">ATP-binding protein</fullName>
    </submittedName>
</protein>
<comment type="caution">
    <text evidence="2">The sequence shown here is derived from an EMBL/GenBank/DDBJ whole genome shotgun (WGS) entry which is preliminary data.</text>
</comment>
<dbReference type="InterPro" id="IPR027417">
    <property type="entry name" value="P-loop_NTPase"/>
</dbReference>
<feature type="domain" description="ORC1/DEAH AAA+ ATPase" evidence="1">
    <location>
        <begin position="24"/>
        <end position="170"/>
    </location>
</feature>
<dbReference type="Pfam" id="PF13401">
    <property type="entry name" value="AAA_22"/>
    <property type="match status" value="1"/>
</dbReference>
<dbReference type="GeneID" id="303186607"/>
<dbReference type="RefSeq" id="WP_013350357.1">
    <property type="nucleotide sequence ID" value="NZ_JABUYH010000076.1"/>
</dbReference>
<accession>A0A2N7RY27</accession>
<organism evidence="2 3">
    <name type="scientific">Glutamicibacter arilaitensis</name>
    <dbReference type="NCBI Taxonomy" id="256701"/>
    <lineage>
        <taxon>Bacteria</taxon>
        <taxon>Bacillati</taxon>
        <taxon>Actinomycetota</taxon>
        <taxon>Actinomycetes</taxon>
        <taxon>Micrococcales</taxon>
        <taxon>Micrococcaceae</taxon>
        <taxon>Glutamicibacter</taxon>
    </lineage>
</organism>
<sequence>MAPSTFIATKEHRRFTEFANAVRRQRTIGICYGQAGIGKTLSAKRYANWSPKAAALVEEWGRREDSDLQIYKDLAKTRTVFFTPGVLTTPKQIKEELSLITNRTSICIHQHLDTLGVTNGPMNQDKHVELIIVDESERLNATALEVLRDRYDRNNIALMLIGMPGIEKQFSRYPQLYSRVGFAHEYRPLAQDELHFVLQRKWRALGKTLDLEDFTDTQAVAAIARITRGNFRLIDRLFTQMQRVLKINELDTITDDVVEAARSTLVIGIS</sequence>
<dbReference type="OMA" id="KYIGICY"/>